<evidence type="ECO:0000256" key="4">
    <source>
        <dbReference type="ARBA" id="ARBA00022527"/>
    </source>
</evidence>
<dbReference type="EMBL" id="KZ613465">
    <property type="protein sequence ID" value="PMD27812.1"/>
    <property type="molecule type" value="Genomic_DNA"/>
</dbReference>
<evidence type="ECO:0000256" key="13">
    <source>
        <dbReference type="SAM" id="MobiDB-lite"/>
    </source>
</evidence>
<sequence>MNRIHRPSTRRAPLGDATDRVNNELPQIPSKTSSLRHRGRKHSEPAQVTAYRPPSPPRYNDYDSSRVSHQPAPLRSHPANPRLSAISKEHGTSSNRDSLVSTTSIDSNRVKVLIGPWRLGKTLGEGATARVRLAKHASTGQKAAVKIVQKRHAQMSQAGSLADIDQAETLLPDSEEDGLKRMPIGIEREVAIMKLIQHPNIMKLYDIWENRTEIYLVLEYVNNGELFDYITAKPSGLDEEEALMFFRQILSAVGYCHSFNICHRDLKPENILLTKELEIKIADFGMAALHQSPDHKLKTSCGSPHYAAPEVVKGSAYRGNQVDIWSLGVILYASLSGRLPFDVGNDLPRQEALPTLLKKIQRGKFEMMSEFSEDAKDLIRKMLQVNPNKRITLKDIWRHPLLRKYDYLDTLASTSFPESPSAKNCGRPVRRQSEIDKELLRHLRSMWHGMSEQQLIDALLNEKPNEQKLFYSLLLKYRIAQLENYAPDIGYSNSDYHHIKPLNLKKTYSTCQFPQANSKEHGRQVSKFTVVSNAAETVRSYDPFKASRPQHLVRPSNGYPAKITIHRAETAKSGESSSRYRATSGASSQGTTADRSKLLPPPPKLYASRSSFASTSTRSRASNPYVKATIGHKRGVSFANIRKYSSEEHSRLASESKRLTGIPRHSNHTEVTDDGGSFLCPVTTTLSTSYIRSRKQPPTSQQLLTVAKRGQTSQIWNEDVRQLSTSLAKDCDEAFNRTSAVSSDSEKPQVSNSNNSTQKTKRTSLSTRPLPEPPARTQSVKAELLEARKQAELRKVHGEGDESPTYLDRMVSHIDRLMQPMSPVRYSAGHRTSSAPSEFKKPPTGGLLPSIEESHEKEMSPLRAKELAMYRDRNRRLEARTAPSGRIASAPEPRVLEWNSFQNQFTRLDSLVRDTIRVVDPNSSLSPVKPPAPLVIRKKTSKPAPLPLMSGGNRNDNETQPRCERPLESFDLRQQYNTDAKQDVALGLPKIAESKQDDDSFEYESNASTILRKTSGWFKRSSRSGEGLQASTVRTRSVQSHSSQGTVQDPYTRPHNPHLNSSALPISPKKKKIPKLGRWFKKRNSKPDMTIGGIDDTFDETMSVQDSIANRYDSHLGDPRARQIAPRQNWLAKLFKVKPVSKQLCFNVGKRCARQEITRVLREWKRFGLEDLQVDKDRNVVFGRVALRNHFNLKEVSFAAEVMTVIEHGKKSKLSIARFTQESGAASSFNKVVETMEMVLKSRGFLLTDERKKRMMIKTLNTA</sequence>
<feature type="compositionally biased region" description="Low complexity" evidence="13">
    <location>
        <begin position="607"/>
        <end position="620"/>
    </location>
</feature>
<keyword evidence="9 12" id="KW-0067">ATP-binding</keyword>
<organism evidence="15 16">
    <name type="scientific">Hyaloscypha hepaticicola</name>
    <dbReference type="NCBI Taxonomy" id="2082293"/>
    <lineage>
        <taxon>Eukaryota</taxon>
        <taxon>Fungi</taxon>
        <taxon>Dikarya</taxon>
        <taxon>Ascomycota</taxon>
        <taxon>Pezizomycotina</taxon>
        <taxon>Leotiomycetes</taxon>
        <taxon>Helotiales</taxon>
        <taxon>Hyaloscyphaceae</taxon>
        <taxon>Hyaloscypha</taxon>
    </lineage>
</organism>
<dbReference type="PROSITE" id="PS00108">
    <property type="entry name" value="PROTEIN_KINASE_ST"/>
    <property type="match status" value="1"/>
</dbReference>
<comment type="catalytic activity">
    <reaction evidence="11">
        <text>L-seryl-[protein] + ATP = O-phospho-L-seryl-[protein] + ADP + H(+)</text>
        <dbReference type="Rhea" id="RHEA:17989"/>
        <dbReference type="Rhea" id="RHEA-COMP:9863"/>
        <dbReference type="Rhea" id="RHEA-COMP:11604"/>
        <dbReference type="ChEBI" id="CHEBI:15378"/>
        <dbReference type="ChEBI" id="CHEBI:29999"/>
        <dbReference type="ChEBI" id="CHEBI:30616"/>
        <dbReference type="ChEBI" id="CHEBI:83421"/>
        <dbReference type="ChEBI" id="CHEBI:456216"/>
        <dbReference type="EC" id="2.7.11.1"/>
    </reaction>
</comment>
<evidence type="ECO:0000256" key="7">
    <source>
        <dbReference type="ARBA" id="ARBA00022741"/>
    </source>
</evidence>
<evidence type="ECO:0000256" key="12">
    <source>
        <dbReference type="PROSITE-ProRule" id="PRU10141"/>
    </source>
</evidence>
<feature type="compositionally biased region" description="Polar residues" evidence="13">
    <location>
        <begin position="738"/>
        <end position="767"/>
    </location>
</feature>
<dbReference type="EC" id="2.7.11.1" evidence="3"/>
<dbReference type="GO" id="GO:0005935">
    <property type="term" value="C:cellular bud neck"/>
    <property type="evidence" value="ECO:0007669"/>
    <property type="project" value="UniProtKB-SubCell"/>
</dbReference>
<accession>A0A2J6QNH3</accession>
<proteinExistence type="inferred from homology"/>
<dbReference type="SUPFAM" id="SSF56112">
    <property type="entry name" value="Protein kinase-like (PK-like)"/>
    <property type="match status" value="1"/>
</dbReference>
<dbReference type="Gene3D" id="1.10.510.10">
    <property type="entry name" value="Transferase(Phosphotransferase) domain 1"/>
    <property type="match status" value="1"/>
</dbReference>
<dbReference type="OrthoDB" id="504170at2759"/>
<dbReference type="GO" id="GO:0005940">
    <property type="term" value="C:septin ring"/>
    <property type="evidence" value="ECO:0007669"/>
    <property type="project" value="UniProtKB-ARBA"/>
</dbReference>
<dbReference type="Gene3D" id="3.30.310.220">
    <property type="entry name" value="Fungal kinase associated-1 domain"/>
    <property type="match status" value="1"/>
</dbReference>
<feature type="compositionally biased region" description="Polar residues" evidence="13">
    <location>
        <begin position="1029"/>
        <end position="1049"/>
    </location>
</feature>
<evidence type="ECO:0000256" key="6">
    <source>
        <dbReference type="ARBA" id="ARBA00022679"/>
    </source>
</evidence>
<keyword evidence="5" id="KW-0597">Phosphoprotein</keyword>
<name>A0A2J6QNH3_9HELO</name>
<dbReference type="InterPro" id="IPR017441">
    <property type="entry name" value="Protein_kinase_ATP_BS"/>
</dbReference>
<dbReference type="InterPro" id="IPR011009">
    <property type="entry name" value="Kinase-like_dom_sf"/>
</dbReference>
<evidence type="ECO:0000256" key="5">
    <source>
        <dbReference type="ARBA" id="ARBA00022553"/>
    </source>
</evidence>
<feature type="region of interest" description="Disordered" evidence="13">
    <location>
        <begin position="568"/>
        <end position="620"/>
    </location>
</feature>
<dbReference type="CDD" id="cd14081">
    <property type="entry name" value="STKc_BRSK1_2"/>
    <property type="match status" value="1"/>
</dbReference>
<keyword evidence="4" id="KW-0723">Serine/threonine-protein kinase</keyword>
<feature type="domain" description="Protein kinase" evidence="14">
    <location>
        <begin position="117"/>
        <end position="402"/>
    </location>
</feature>
<dbReference type="PANTHER" id="PTHR24346">
    <property type="entry name" value="MAP/MICROTUBULE AFFINITY-REGULATING KINASE"/>
    <property type="match status" value="1"/>
</dbReference>
<dbReference type="FunFam" id="1.10.510.10:FF:000394">
    <property type="entry name" value="Serine/threonine-protein kinase HSL1"/>
    <property type="match status" value="1"/>
</dbReference>
<feature type="compositionally biased region" description="Polar residues" evidence="13">
    <location>
        <begin position="573"/>
        <end position="593"/>
    </location>
</feature>
<dbReference type="Pfam" id="PF16797">
    <property type="entry name" value="Fungal_KA1"/>
    <property type="match status" value="1"/>
</dbReference>
<dbReference type="PANTHER" id="PTHR24346:SF110">
    <property type="entry name" value="NON-SPECIFIC SERINE_THREONINE PROTEIN KINASE"/>
    <property type="match status" value="1"/>
</dbReference>
<dbReference type="PROSITE" id="PS50011">
    <property type="entry name" value="PROTEIN_KINASE_DOM"/>
    <property type="match status" value="1"/>
</dbReference>
<feature type="region of interest" description="Disordered" evidence="13">
    <location>
        <begin position="738"/>
        <end position="778"/>
    </location>
</feature>
<dbReference type="SMART" id="SM00220">
    <property type="entry name" value="S_TKc"/>
    <property type="match status" value="1"/>
</dbReference>
<dbReference type="AlphaFoldDB" id="A0A2J6QNH3"/>
<evidence type="ECO:0000256" key="9">
    <source>
        <dbReference type="ARBA" id="ARBA00022840"/>
    </source>
</evidence>
<evidence type="ECO:0000313" key="15">
    <source>
        <dbReference type="EMBL" id="PMD27812.1"/>
    </source>
</evidence>
<dbReference type="Pfam" id="PF00069">
    <property type="entry name" value="Pkinase"/>
    <property type="match status" value="1"/>
</dbReference>
<dbReference type="InterPro" id="IPR043024">
    <property type="entry name" value="KA1_sf_fungal"/>
</dbReference>
<reference evidence="15 16" key="1">
    <citation type="submission" date="2016-05" db="EMBL/GenBank/DDBJ databases">
        <title>A degradative enzymes factory behind the ericoid mycorrhizal symbiosis.</title>
        <authorList>
            <consortium name="DOE Joint Genome Institute"/>
            <person name="Martino E."/>
            <person name="Morin E."/>
            <person name="Grelet G."/>
            <person name="Kuo A."/>
            <person name="Kohler A."/>
            <person name="Daghino S."/>
            <person name="Barry K."/>
            <person name="Choi C."/>
            <person name="Cichocki N."/>
            <person name="Clum A."/>
            <person name="Copeland A."/>
            <person name="Hainaut M."/>
            <person name="Haridas S."/>
            <person name="Labutti K."/>
            <person name="Lindquist E."/>
            <person name="Lipzen A."/>
            <person name="Khouja H.-R."/>
            <person name="Murat C."/>
            <person name="Ohm R."/>
            <person name="Olson A."/>
            <person name="Spatafora J."/>
            <person name="Veneault-Fourrey C."/>
            <person name="Henrissat B."/>
            <person name="Grigoriev I."/>
            <person name="Martin F."/>
            <person name="Perotto S."/>
        </authorList>
    </citation>
    <scope>NUCLEOTIDE SEQUENCE [LARGE SCALE GENOMIC DNA]</scope>
    <source>
        <strain evidence="15 16">UAMH 7357</strain>
    </source>
</reference>
<comment type="catalytic activity">
    <reaction evidence="10">
        <text>L-threonyl-[protein] + ATP = O-phospho-L-threonyl-[protein] + ADP + H(+)</text>
        <dbReference type="Rhea" id="RHEA:46608"/>
        <dbReference type="Rhea" id="RHEA-COMP:11060"/>
        <dbReference type="Rhea" id="RHEA-COMP:11605"/>
        <dbReference type="ChEBI" id="CHEBI:15378"/>
        <dbReference type="ChEBI" id="CHEBI:30013"/>
        <dbReference type="ChEBI" id="CHEBI:30616"/>
        <dbReference type="ChEBI" id="CHEBI:61977"/>
        <dbReference type="ChEBI" id="CHEBI:456216"/>
        <dbReference type="EC" id="2.7.11.1"/>
    </reaction>
</comment>
<evidence type="ECO:0000256" key="2">
    <source>
        <dbReference type="ARBA" id="ARBA00010791"/>
    </source>
</evidence>
<protein>
    <recommendedName>
        <fullName evidence="3">non-specific serine/threonine protein kinase</fullName>
        <ecNumber evidence="3">2.7.11.1</ecNumber>
    </recommendedName>
</protein>
<dbReference type="GO" id="GO:0004674">
    <property type="term" value="F:protein serine/threonine kinase activity"/>
    <property type="evidence" value="ECO:0007669"/>
    <property type="project" value="UniProtKB-KW"/>
</dbReference>
<dbReference type="InterPro" id="IPR000719">
    <property type="entry name" value="Prot_kinase_dom"/>
</dbReference>
<dbReference type="InterPro" id="IPR031850">
    <property type="entry name" value="Fungal_KA1_dom"/>
</dbReference>
<evidence type="ECO:0000259" key="14">
    <source>
        <dbReference type="PROSITE" id="PS50011"/>
    </source>
</evidence>
<comment type="subcellular location">
    <subcellularLocation>
        <location evidence="1">Bud neck</location>
    </subcellularLocation>
</comment>
<dbReference type="GO" id="GO:0005524">
    <property type="term" value="F:ATP binding"/>
    <property type="evidence" value="ECO:0007669"/>
    <property type="project" value="UniProtKB-UniRule"/>
</dbReference>
<comment type="similarity">
    <text evidence="2">Belongs to the protein kinase superfamily. CAMK Ser/Thr protein kinase family. NIM1 subfamily.</text>
</comment>
<keyword evidence="6" id="KW-0808">Transferase</keyword>
<dbReference type="PROSITE" id="PS00107">
    <property type="entry name" value="PROTEIN_KINASE_ATP"/>
    <property type="match status" value="1"/>
</dbReference>
<dbReference type="STRING" id="1745343.A0A2J6QNH3"/>
<feature type="region of interest" description="Disordered" evidence="13">
    <location>
        <begin position="1018"/>
        <end position="1067"/>
    </location>
</feature>
<gene>
    <name evidence="15" type="ORF">NA56DRAFT_615833</name>
</gene>
<dbReference type="GO" id="GO:0035556">
    <property type="term" value="P:intracellular signal transduction"/>
    <property type="evidence" value="ECO:0007669"/>
    <property type="project" value="TreeGrafter"/>
</dbReference>
<evidence type="ECO:0000256" key="11">
    <source>
        <dbReference type="ARBA" id="ARBA00048679"/>
    </source>
</evidence>
<evidence type="ECO:0000313" key="16">
    <source>
        <dbReference type="Proteomes" id="UP000235672"/>
    </source>
</evidence>
<evidence type="ECO:0000256" key="10">
    <source>
        <dbReference type="ARBA" id="ARBA00047899"/>
    </source>
</evidence>
<evidence type="ECO:0000256" key="3">
    <source>
        <dbReference type="ARBA" id="ARBA00012513"/>
    </source>
</evidence>
<dbReference type="InterPro" id="IPR008271">
    <property type="entry name" value="Ser/Thr_kinase_AS"/>
</dbReference>
<keyword evidence="16" id="KW-1185">Reference proteome</keyword>
<keyword evidence="8 15" id="KW-0418">Kinase</keyword>
<feature type="binding site" evidence="12">
    <location>
        <position position="146"/>
    </location>
    <ligand>
        <name>ATP</name>
        <dbReference type="ChEBI" id="CHEBI:30616"/>
    </ligand>
</feature>
<keyword evidence="7 12" id="KW-0547">Nucleotide-binding</keyword>
<feature type="region of interest" description="Disordered" evidence="13">
    <location>
        <begin position="939"/>
        <end position="961"/>
    </location>
</feature>
<feature type="region of interest" description="Disordered" evidence="13">
    <location>
        <begin position="1"/>
        <end position="100"/>
    </location>
</feature>
<dbReference type="Proteomes" id="UP000235672">
    <property type="component" value="Unassembled WGS sequence"/>
</dbReference>
<evidence type="ECO:0000256" key="8">
    <source>
        <dbReference type="ARBA" id="ARBA00022777"/>
    </source>
</evidence>
<evidence type="ECO:0000256" key="1">
    <source>
        <dbReference type="ARBA" id="ARBA00004266"/>
    </source>
</evidence>